<evidence type="ECO:0000313" key="3">
    <source>
        <dbReference type="Proteomes" id="UP000189681"/>
    </source>
</evidence>
<accession>A0A1V4AVU7</accession>
<dbReference type="EMBL" id="AYTS01000039">
    <property type="protein sequence ID" value="OOP57225.1"/>
    <property type="molecule type" value="Genomic_DNA"/>
</dbReference>
<feature type="transmembrane region" description="Helical" evidence="1">
    <location>
        <begin position="44"/>
        <end position="62"/>
    </location>
</feature>
<comment type="caution">
    <text evidence="2">The sequence shown here is derived from an EMBL/GenBank/DDBJ whole genome shotgun (WGS) entry which is preliminary data.</text>
</comment>
<protein>
    <submittedName>
        <fullName evidence="2">Uncharacterized protein</fullName>
    </submittedName>
</protein>
<name>A0A1V4AVU7_9BACT</name>
<gene>
    <name evidence="2" type="ORF">AYP45_04670</name>
</gene>
<sequence>MGQKSTENTPQQNIGLRPDQILTLFKFYEEAAEKTKSHAWSQTTWILTLNTGIFAFSLNFYAEHAAVRAYLLIELFSAGVGVVLCGFLVYLLQELGSHISRYWTSSNQIAANYGPLVRFIDKSDAVAARKSDYCAPFPKFCRRLKFLAILFLIAHVGWSLFMVYQYCA</sequence>
<proteinExistence type="predicted"/>
<dbReference type="Proteomes" id="UP000189681">
    <property type="component" value="Unassembled WGS sequence"/>
</dbReference>
<organism evidence="2 3">
    <name type="scientific">Candidatus Brocadia carolinensis</name>
    <dbReference type="NCBI Taxonomy" id="1004156"/>
    <lineage>
        <taxon>Bacteria</taxon>
        <taxon>Pseudomonadati</taxon>
        <taxon>Planctomycetota</taxon>
        <taxon>Candidatus Brocadiia</taxon>
        <taxon>Candidatus Brocadiales</taxon>
        <taxon>Candidatus Brocadiaceae</taxon>
        <taxon>Candidatus Brocadia</taxon>
    </lineage>
</organism>
<keyword evidence="1" id="KW-1133">Transmembrane helix</keyword>
<feature type="transmembrane region" description="Helical" evidence="1">
    <location>
        <begin position="68"/>
        <end position="92"/>
    </location>
</feature>
<keyword evidence="1" id="KW-0472">Membrane</keyword>
<dbReference type="AlphaFoldDB" id="A0A1V4AVU7"/>
<feature type="transmembrane region" description="Helical" evidence="1">
    <location>
        <begin position="146"/>
        <end position="166"/>
    </location>
</feature>
<evidence type="ECO:0000256" key="1">
    <source>
        <dbReference type="SAM" id="Phobius"/>
    </source>
</evidence>
<reference evidence="2 3" key="1">
    <citation type="journal article" date="2017" name="Water Res.">
        <title>Discovery and metagenomic analysis of an anammox bacterial enrichment related to Candidatus "Brocadia caroliniensis" in a full-scale glycerol-fed nitritation-denitritation separate centrate treatment process.</title>
        <authorList>
            <person name="Park H."/>
            <person name="Brotto A.C."/>
            <person name="van Loosdrecht M.C."/>
            <person name="Chandran K."/>
        </authorList>
    </citation>
    <scope>NUCLEOTIDE SEQUENCE [LARGE SCALE GENOMIC DNA]</scope>
    <source>
        <strain evidence="2">26THWARD</strain>
    </source>
</reference>
<evidence type="ECO:0000313" key="2">
    <source>
        <dbReference type="EMBL" id="OOP57225.1"/>
    </source>
</evidence>
<keyword evidence="1" id="KW-0812">Transmembrane</keyword>